<dbReference type="EMBL" id="QRJL01000003">
    <property type="protein sequence ID" value="RHH32450.1"/>
    <property type="molecule type" value="Genomic_DNA"/>
</dbReference>
<dbReference type="EMBL" id="CYZF01000003">
    <property type="protein sequence ID" value="CUO18136.1"/>
    <property type="molecule type" value="Genomic_DNA"/>
</dbReference>
<dbReference type="NCBIfam" id="TIGR04056">
    <property type="entry name" value="OMP_RagA_SusC"/>
    <property type="match status" value="1"/>
</dbReference>
<dbReference type="FunFam" id="2.170.130.10:FF:000008">
    <property type="entry name" value="SusC/RagA family TonB-linked outer membrane protein"/>
    <property type="match status" value="1"/>
</dbReference>
<evidence type="ECO:0000256" key="8">
    <source>
        <dbReference type="PROSITE-ProRule" id="PRU01360"/>
    </source>
</evidence>
<protein>
    <submittedName>
        <fullName evidence="12 13">TonB-dependent receptor</fullName>
    </submittedName>
</protein>
<evidence type="ECO:0000313" key="15">
    <source>
        <dbReference type="Proteomes" id="UP000095419"/>
    </source>
</evidence>
<dbReference type="Pfam" id="PF00593">
    <property type="entry name" value="TonB_dep_Rec_b-barrel"/>
    <property type="match status" value="1"/>
</dbReference>
<reference evidence="12 15" key="1">
    <citation type="submission" date="2015-09" db="EMBL/GenBank/DDBJ databases">
        <authorList>
            <consortium name="Pathogen Informatics"/>
        </authorList>
    </citation>
    <scope>NUCLEOTIDE SEQUENCE [LARGE SCALE GENOMIC DNA]</scope>
    <source>
        <strain evidence="12 15">2789STDY5608791</strain>
    </source>
</reference>
<evidence type="ECO:0000259" key="11">
    <source>
        <dbReference type="Pfam" id="PF07715"/>
    </source>
</evidence>
<dbReference type="Gene3D" id="2.40.170.20">
    <property type="entry name" value="TonB-dependent receptor, beta-barrel domain"/>
    <property type="match status" value="1"/>
</dbReference>
<evidence type="ECO:0000313" key="13">
    <source>
        <dbReference type="EMBL" id="RGM54583.1"/>
    </source>
</evidence>
<feature type="domain" description="TonB-dependent receptor plug" evidence="11">
    <location>
        <begin position="118"/>
        <end position="223"/>
    </location>
</feature>
<keyword evidence="12" id="KW-0675">Receptor</keyword>
<dbReference type="Gene3D" id="2.170.130.10">
    <property type="entry name" value="TonB-dependent receptor, plug domain"/>
    <property type="match status" value="1"/>
</dbReference>
<sequence length="1030" mass="114090">MENNFKRKLMAFWLFLWVGIPFMLAQSPMMISGRITDDLGEPMIGVSVLEKGTSNGVITNMEGNYSLKVKQGAVIVYSYIGYVTQELKAVSERMNITMKEDTRTLDEVVVVGYGVQKKSDLTGAISSVKAEDIQNRSITRVEEALQGKTAGVQLISTTSQPGASPTIRVRGFSSNGTSDPLYVVDGLIVSDLSAVDPNNIKSMEVLKDAASAAIYGAQAGNGVVLITTKSGSKGTSSISYDFQYSISSLAQRPKLINSQEALLQKKEQDPTFTDDNIQELITSGTWDGVSTTDWYDVAFNASPSSHHTVNFQGANDKGSFFLSLNNLYDNGILRENKDTYKRLSVMLNADYNIKPWLKVGVTANYAKYTQKSINDGSAGNSYSSMIATVMTMAPYYADTYAADALPKQMEALIANGFTLLRNDKGDYYSCLGSMEQIHPMVAIRMSDKKNFGNSLMGTLYANLTPFKGFVFTTRLGYRELNANTYQYNNLYYGSASANNKDKNGASRSNSSTTYYQWENFVNYSTDLWDKHHVSAMLGMSYSENNFTYVSAGVDKTAKHDPLYADVSYPAGDAVKSTAGYNLINRKLSYFGRLAYDYQNRYMLQAAMRADAADTSVLPGTNRWGYFPSVSAGWVISNERFFTEKNNTPLTFLKLRASWGQNGSTSNLSGYKYSNSLVTSAAGYSFSNTAMKYVTSAKPSQLYNPDLKWETSEQLDLGMDLRAFNDRFSFGMDWYQKKTKDLIVSNIVIPYEAGNSSAPMNAGNVTNKGFEFEAGWKDKAGDFNYSVTANLATLKNEVTYLDPHVSGGRIEGATTMASNGSFSAFEVGYPVWYFRGYQVDHLDDKGNPVFRDNTGDGTIDASDKAMIGKPMPDFTYGITLTANYKNFDFLIFGNGSVGNDVFMSYSYNSISYTLKEMYDQRWTADGTTSRKFARPQNTNADKYGLSDAYIFDGSYFRIKQIQLGYTLPRTVTKKFLADKLRVYASLDNFFLFTKYPGLDPEVSSTATSGMGVDYGNYPTTKKVVFGLSVTF</sequence>
<evidence type="ECO:0000313" key="12">
    <source>
        <dbReference type="EMBL" id="CUO18136.1"/>
    </source>
</evidence>
<dbReference type="Proteomes" id="UP000095419">
    <property type="component" value="Unassembled WGS sequence"/>
</dbReference>
<dbReference type="GO" id="GO:0009279">
    <property type="term" value="C:cell outer membrane"/>
    <property type="evidence" value="ECO:0007669"/>
    <property type="project" value="UniProtKB-SubCell"/>
</dbReference>
<evidence type="ECO:0000256" key="6">
    <source>
        <dbReference type="ARBA" id="ARBA00023136"/>
    </source>
</evidence>
<accession>A0A174D2P5</accession>
<dbReference type="InterPro" id="IPR023996">
    <property type="entry name" value="TonB-dep_OMP_SusC/RagA"/>
</dbReference>
<comment type="similarity">
    <text evidence="8 9">Belongs to the TonB-dependent receptor family.</text>
</comment>
<dbReference type="InterPro" id="IPR037066">
    <property type="entry name" value="Plug_dom_sf"/>
</dbReference>
<dbReference type="InterPro" id="IPR036942">
    <property type="entry name" value="Beta-barrel_TonB_sf"/>
</dbReference>
<dbReference type="NCBIfam" id="TIGR04057">
    <property type="entry name" value="SusC_RagA_signa"/>
    <property type="match status" value="1"/>
</dbReference>
<evidence type="ECO:0000256" key="3">
    <source>
        <dbReference type="ARBA" id="ARBA00022452"/>
    </source>
</evidence>
<evidence type="ECO:0000313" key="16">
    <source>
        <dbReference type="Proteomes" id="UP000261295"/>
    </source>
</evidence>
<dbReference type="InterPro" id="IPR012910">
    <property type="entry name" value="Plug_dom"/>
</dbReference>
<dbReference type="PROSITE" id="PS52016">
    <property type="entry name" value="TONB_DEPENDENT_REC_3"/>
    <property type="match status" value="1"/>
</dbReference>
<dbReference type="InterPro" id="IPR039426">
    <property type="entry name" value="TonB-dep_rcpt-like"/>
</dbReference>
<name>A0A174D2P5_BACUN</name>
<comment type="subcellular location">
    <subcellularLocation>
        <location evidence="1 8">Cell outer membrane</location>
        <topology evidence="1 8">Multi-pass membrane protein</topology>
    </subcellularLocation>
</comment>
<dbReference type="InterPro" id="IPR000531">
    <property type="entry name" value="Beta-barrel_TonB"/>
</dbReference>
<keyword evidence="5 9" id="KW-0798">TonB box</keyword>
<dbReference type="Proteomes" id="UP000261295">
    <property type="component" value="Unassembled WGS sequence"/>
</dbReference>
<evidence type="ECO:0000256" key="4">
    <source>
        <dbReference type="ARBA" id="ARBA00022692"/>
    </source>
</evidence>
<evidence type="ECO:0000313" key="14">
    <source>
        <dbReference type="EMBL" id="RHH32450.1"/>
    </source>
</evidence>
<keyword evidence="3 8" id="KW-1134">Transmembrane beta strand</keyword>
<keyword evidence="7 8" id="KW-0998">Cell outer membrane</keyword>
<dbReference type="Gene3D" id="2.60.40.1120">
    <property type="entry name" value="Carboxypeptidase-like, regulatory domain"/>
    <property type="match status" value="1"/>
</dbReference>
<evidence type="ECO:0000256" key="5">
    <source>
        <dbReference type="ARBA" id="ARBA00023077"/>
    </source>
</evidence>
<proteinExistence type="inferred from homology"/>
<dbReference type="EMBL" id="QSTL01000011">
    <property type="protein sequence ID" value="RGM54583.1"/>
    <property type="molecule type" value="Genomic_DNA"/>
</dbReference>
<gene>
    <name evidence="14" type="ORF">DW216_06325</name>
    <name evidence="13" type="ORF">DXC07_12595</name>
    <name evidence="12" type="ORF">ERS417307_01130</name>
</gene>
<dbReference type="InterPro" id="IPR023997">
    <property type="entry name" value="TonB-dep_OMP_SusC/RagA_CS"/>
</dbReference>
<feature type="domain" description="TonB-dependent receptor-like beta-barrel" evidence="10">
    <location>
        <begin position="473"/>
        <end position="987"/>
    </location>
</feature>
<evidence type="ECO:0000256" key="9">
    <source>
        <dbReference type="RuleBase" id="RU003357"/>
    </source>
</evidence>
<evidence type="ECO:0000256" key="7">
    <source>
        <dbReference type="ARBA" id="ARBA00023237"/>
    </source>
</evidence>
<dbReference type="Pfam" id="PF13715">
    <property type="entry name" value="CarbopepD_reg_2"/>
    <property type="match status" value="1"/>
</dbReference>
<evidence type="ECO:0000256" key="1">
    <source>
        <dbReference type="ARBA" id="ARBA00004571"/>
    </source>
</evidence>
<dbReference type="InterPro" id="IPR008969">
    <property type="entry name" value="CarboxyPept-like_regulatory"/>
</dbReference>
<keyword evidence="6 8" id="KW-0472">Membrane</keyword>
<keyword evidence="4 8" id="KW-0812">Transmembrane</keyword>
<dbReference type="Proteomes" id="UP000283766">
    <property type="component" value="Unassembled WGS sequence"/>
</dbReference>
<evidence type="ECO:0000256" key="2">
    <source>
        <dbReference type="ARBA" id="ARBA00022448"/>
    </source>
</evidence>
<keyword evidence="2 8" id="KW-0813">Transport</keyword>
<dbReference type="AlphaFoldDB" id="A0A174D2P5"/>
<dbReference type="RefSeq" id="WP_034532607.1">
    <property type="nucleotide sequence ID" value="NZ_CYZF01000003.1"/>
</dbReference>
<evidence type="ECO:0000259" key="10">
    <source>
        <dbReference type="Pfam" id="PF00593"/>
    </source>
</evidence>
<dbReference type="SUPFAM" id="SSF49464">
    <property type="entry name" value="Carboxypeptidase regulatory domain-like"/>
    <property type="match status" value="1"/>
</dbReference>
<dbReference type="Pfam" id="PF07715">
    <property type="entry name" value="Plug"/>
    <property type="match status" value="1"/>
</dbReference>
<dbReference type="SUPFAM" id="SSF56935">
    <property type="entry name" value="Porins"/>
    <property type="match status" value="1"/>
</dbReference>
<reference evidence="16 17" key="2">
    <citation type="submission" date="2018-08" db="EMBL/GenBank/DDBJ databases">
        <title>A genome reference for cultivated species of the human gut microbiota.</title>
        <authorList>
            <person name="Zou Y."/>
            <person name="Xue W."/>
            <person name="Luo G."/>
        </authorList>
    </citation>
    <scope>NUCLEOTIDE SEQUENCE [LARGE SCALE GENOMIC DNA]</scope>
    <source>
        <strain evidence="14 17">AM18-14LB</strain>
        <strain evidence="13 16">OM07-9</strain>
    </source>
</reference>
<organism evidence="12 15">
    <name type="scientific">Bacteroides uniformis</name>
    <dbReference type="NCBI Taxonomy" id="820"/>
    <lineage>
        <taxon>Bacteria</taxon>
        <taxon>Pseudomonadati</taxon>
        <taxon>Bacteroidota</taxon>
        <taxon>Bacteroidia</taxon>
        <taxon>Bacteroidales</taxon>
        <taxon>Bacteroidaceae</taxon>
        <taxon>Bacteroides</taxon>
    </lineage>
</organism>
<evidence type="ECO:0000313" key="17">
    <source>
        <dbReference type="Proteomes" id="UP000283766"/>
    </source>
</evidence>